<dbReference type="RefSeq" id="WP_148135494.1">
    <property type="nucleotide sequence ID" value="NZ_CP017634.1"/>
</dbReference>
<dbReference type="InterPro" id="IPR051542">
    <property type="entry name" value="Hydrogenase_cytochrome"/>
</dbReference>
<keyword evidence="8" id="KW-0249">Electron transport</keyword>
<keyword evidence="11 12" id="KW-0472">Membrane</keyword>
<evidence type="ECO:0000256" key="10">
    <source>
        <dbReference type="ARBA" id="ARBA00023004"/>
    </source>
</evidence>
<dbReference type="GO" id="GO:0020037">
    <property type="term" value="F:heme binding"/>
    <property type="evidence" value="ECO:0007669"/>
    <property type="project" value="TreeGrafter"/>
</dbReference>
<protein>
    <recommendedName>
        <fullName evidence="13">Cytochrome b561 bacterial/Ni-hydrogenase domain-containing protein</fullName>
    </recommendedName>
</protein>
<dbReference type="Pfam" id="PF01292">
    <property type="entry name" value="Ni_hydr_CYTB"/>
    <property type="match status" value="1"/>
</dbReference>
<feature type="transmembrane region" description="Helical" evidence="12">
    <location>
        <begin position="116"/>
        <end position="137"/>
    </location>
</feature>
<evidence type="ECO:0000256" key="8">
    <source>
        <dbReference type="ARBA" id="ARBA00022982"/>
    </source>
</evidence>
<evidence type="ECO:0000256" key="6">
    <source>
        <dbReference type="ARBA" id="ARBA00022692"/>
    </source>
</evidence>
<evidence type="ECO:0000256" key="1">
    <source>
        <dbReference type="ARBA" id="ARBA00004651"/>
    </source>
</evidence>
<dbReference type="PANTHER" id="PTHR30485">
    <property type="entry name" value="NI/FE-HYDROGENASE 1 B-TYPE CYTOCHROME SUBUNIT"/>
    <property type="match status" value="1"/>
</dbReference>
<feature type="transmembrane region" description="Helical" evidence="12">
    <location>
        <begin position="56"/>
        <end position="73"/>
    </location>
</feature>
<dbReference type="KEGG" id="fwa:DCMF_16830"/>
<dbReference type="GO" id="GO:0005886">
    <property type="term" value="C:plasma membrane"/>
    <property type="evidence" value="ECO:0007669"/>
    <property type="project" value="UniProtKB-SubCell"/>
</dbReference>
<sequence length="189" mass="21855">MSKKVPSTITQPLGIRLLHWSLACTVTLLIATGFYRAHPGWLDISLRTVRLIHSSAGFLLLIIVPVFTLYHILSGTWKDVFFLPQDLKKSPAFLKYVFFLRKSCPSVTKYNPGQKAIYTSWFFLFILQLITGFMLYTHTFFSHFSMDRVIYLHYAATFGFVTILIHIYFVLTEDPAKLQSMFTGREKDP</sequence>
<dbReference type="EMBL" id="CP017634">
    <property type="protein sequence ID" value="ATW26209.1"/>
    <property type="molecule type" value="Genomic_DNA"/>
</dbReference>
<accession>A0A3G1KUT2</accession>
<dbReference type="AlphaFoldDB" id="A0A3G1KUT2"/>
<reference evidence="14 15" key="1">
    <citation type="submission" date="2016-10" db="EMBL/GenBank/DDBJ databases">
        <title>Complete Genome Sequence of Peptococcaceae strain DCMF.</title>
        <authorList>
            <person name="Edwards R.J."/>
            <person name="Holland S.I."/>
            <person name="Deshpande N.P."/>
            <person name="Wong Y.K."/>
            <person name="Ertan H."/>
            <person name="Manefield M."/>
            <person name="Russell T.L."/>
            <person name="Lee M.J."/>
        </authorList>
    </citation>
    <scope>NUCLEOTIDE SEQUENCE [LARGE SCALE GENOMIC DNA]</scope>
    <source>
        <strain evidence="14 15">DCMF</strain>
    </source>
</reference>
<organism evidence="14 15">
    <name type="scientific">Formimonas warabiya</name>
    <dbReference type="NCBI Taxonomy" id="1761012"/>
    <lineage>
        <taxon>Bacteria</taxon>
        <taxon>Bacillati</taxon>
        <taxon>Bacillota</taxon>
        <taxon>Clostridia</taxon>
        <taxon>Eubacteriales</taxon>
        <taxon>Peptococcaceae</taxon>
        <taxon>Candidatus Formimonas</taxon>
    </lineage>
</organism>
<dbReference type="GO" id="GO:0009055">
    <property type="term" value="F:electron transfer activity"/>
    <property type="evidence" value="ECO:0007669"/>
    <property type="project" value="InterPro"/>
</dbReference>
<evidence type="ECO:0000256" key="3">
    <source>
        <dbReference type="ARBA" id="ARBA00022448"/>
    </source>
</evidence>
<evidence type="ECO:0000256" key="12">
    <source>
        <dbReference type="SAM" id="Phobius"/>
    </source>
</evidence>
<evidence type="ECO:0000313" key="14">
    <source>
        <dbReference type="EMBL" id="ATW26209.1"/>
    </source>
</evidence>
<evidence type="ECO:0000256" key="5">
    <source>
        <dbReference type="ARBA" id="ARBA00022617"/>
    </source>
</evidence>
<gene>
    <name evidence="14" type="ORF">DCMF_16830</name>
</gene>
<dbReference type="Proteomes" id="UP000323521">
    <property type="component" value="Chromosome"/>
</dbReference>
<feature type="domain" description="Cytochrome b561 bacterial/Ni-hydrogenase" evidence="13">
    <location>
        <begin position="12"/>
        <end position="184"/>
    </location>
</feature>
<evidence type="ECO:0000256" key="4">
    <source>
        <dbReference type="ARBA" id="ARBA00022475"/>
    </source>
</evidence>
<keyword evidence="6 12" id="KW-0812">Transmembrane</keyword>
<dbReference type="GO" id="GO:0005506">
    <property type="term" value="F:iron ion binding"/>
    <property type="evidence" value="ECO:0007669"/>
    <property type="project" value="InterPro"/>
</dbReference>
<keyword evidence="5" id="KW-0349">Heme</keyword>
<feature type="transmembrane region" description="Helical" evidence="12">
    <location>
        <begin position="149"/>
        <end position="171"/>
    </location>
</feature>
<name>A0A3G1KUT2_FORW1</name>
<feature type="transmembrane region" description="Helical" evidence="12">
    <location>
        <begin position="17"/>
        <end position="35"/>
    </location>
</feature>
<dbReference type="OrthoDB" id="1796079at2"/>
<evidence type="ECO:0000256" key="7">
    <source>
        <dbReference type="ARBA" id="ARBA00022723"/>
    </source>
</evidence>
<evidence type="ECO:0000256" key="11">
    <source>
        <dbReference type="ARBA" id="ARBA00023136"/>
    </source>
</evidence>
<keyword evidence="10" id="KW-0408">Iron</keyword>
<dbReference type="GO" id="GO:0022904">
    <property type="term" value="P:respiratory electron transport chain"/>
    <property type="evidence" value="ECO:0007669"/>
    <property type="project" value="InterPro"/>
</dbReference>
<evidence type="ECO:0000256" key="2">
    <source>
        <dbReference type="ARBA" id="ARBA00008622"/>
    </source>
</evidence>
<dbReference type="PANTHER" id="PTHR30485:SF0">
    <property type="entry name" value="NI_FE-HYDROGENASE 1 B-TYPE CYTOCHROME SUBUNIT-RELATED"/>
    <property type="match status" value="1"/>
</dbReference>
<evidence type="ECO:0000259" key="13">
    <source>
        <dbReference type="Pfam" id="PF01292"/>
    </source>
</evidence>
<comment type="subcellular location">
    <subcellularLocation>
        <location evidence="1">Cell membrane</location>
        <topology evidence="1">Multi-pass membrane protein</topology>
    </subcellularLocation>
</comment>
<proteinExistence type="inferred from homology"/>
<keyword evidence="7" id="KW-0479">Metal-binding</keyword>
<dbReference type="InterPro" id="IPR016174">
    <property type="entry name" value="Di-haem_cyt_TM"/>
</dbReference>
<evidence type="ECO:0000313" key="15">
    <source>
        <dbReference type="Proteomes" id="UP000323521"/>
    </source>
</evidence>
<dbReference type="InterPro" id="IPR000516">
    <property type="entry name" value="Ni-dep_Hydgase_cyt-B"/>
</dbReference>
<comment type="similarity">
    <text evidence="2">Belongs to the HupC/HyaC/HydC family.</text>
</comment>
<keyword evidence="9 12" id="KW-1133">Transmembrane helix</keyword>
<evidence type="ECO:0000256" key="9">
    <source>
        <dbReference type="ARBA" id="ARBA00022989"/>
    </source>
</evidence>
<dbReference type="InterPro" id="IPR011577">
    <property type="entry name" value="Cyt_b561_bac/Ni-Hgenase"/>
</dbReference>
<keyword evidence="3" id="KW-0813">Transport</keyword>
<dbReference type="PRINTS" id="PR00161">
    <property type="entry name" value="NIHGNASECYTB"/>
</dbReference>
<dbReference type="Gene3D" id="1.20.950.20">
    <property type="entry name" value="Transmembrane di-heme cytochromes, Chain C"/>
    <property type="match status" value="1"/>
</dbReference>
<keyword evidence="15" id="KW-1185">Reference proteome</keyword>
<keyword evidence="4" id="KW-1003">Cell membrane</keyword>
<dbReference type="SUPFAM" id="SSF81342">
    <property type="entry name" value="Transmembrane di-heme cytochromes"/>
    <property type="match status" value="1"/>
</dbReference>